<evidence type="ECO:0000313" key="3">
    <source>
        <dbReference type="Proteomes" id="UP001500326"/>
    </source>
</evidence>
<organism evidence="2 3">
    <name type="scientific">Microbacterium pumilum</name>
    <dbReference type="NCBI Taxonomy" id="344165"/>
    <lineage>
        <taxon>Bacteria</taxon>
        <taxon>Bacillati</taxon>
        <taxon>Actinomycetota</taxon>
        <taxon>Actinomycetes</taxon>
        <taxon>Micrococcales</taxon>
        <taxon>Microbacteriaceae</taxon>
        <taxon>Microbacterium</taxon>
    </lineage>
</organism>
<dbReference type="EMBL" id="BAAAOH010000001">
    <property type="protein sequence ID" value="GAA1979235.1"/>
    <property type="molecule type" value="Genomic_DNA"/>
</dbReference>
<proteinExistence type="predicted"/>
<evidence type="ECO:0000313" key="2">
    <source>
        <dbReference type="EMBL" id="GAA1979235.1"/>
    </source>
</evidence>
<feature type="compositionally biased region" description="Polar residues" evidence="1">
    <location>
        <begin position="113"/>
        <end position="124"/>
    </location>
</feature>
<gene>
    <name evidence="2" type="ORF">GCM10009777_10690</name>
</gene>
<protein>
    <recommendedName>
        <fullName evidence="4">Thioredoxin family protein</fullName>
    </recommendedName>
</protein>
<reference evidence="2 3" key="1">
    <citation type="journal article" date="2019" name="Int. J. Syst. Evol. Microbiol.">
        <title>The Global Catalogue of Microorganisms (GCM) 10K type strain sequencing project: providing services to taxonomists for standard genome sequencing and annotation.</title>
        <authorList>
            <consortium name="The Broad Institute Genomics Platform"/>
            <consortium name="The Broad Institute Genome Sequencing Center for Infectious Disease"/>
            <person name="Wu L."/>
            <person name="Ma J."/>
        </authorList>
    </citation>
    <scope>NUCLEOTIDE SEQUENCE [LARGE SCALE GENOMIC DNA]</scope>
    <source>
        <strain evidence="2 3">JCM 14902</strain>
    </source>
</reference>
<comment type="caution">
    <text evidence="2">The sequence shown here is derived from an EMBL/GenBank/DDBJ whole genome shotgun (WGS) entry which is preliminary data.</text>
</comment>
<accession>A0ABN2S2L8</accession>
<name>A0ABN2S2L8_9MICO</name>
<feature type="region of interest" description="Disordered" evidence="1">
    <location>
        <begin position="85"/>
        <end position="124"/>
    </location>
</feature>
<evidence type="ECO:0000256" key="1">
    <source>
        <dbReference type="SAM" id="MobiDB-lite"/>
    </source>
</evidence>
<keyword evidence="3" id="KW-1185">Reference proteome</keyword>
<dbReference type="Proteomes" id="UP001500326">
    <property type="component" value="Unassembled WGS sequence"/>
</dbReference>
<sequence length="124" mass="13442">MDRMRVEILHISECPSWIETARRVRQALDELGLDPVNVEIRLLQSRADASAETSFAGSPTILIDGSDAFPGATHSTELACRVYPTPAGLAGSPTQTQITDALRSRIPDEASRPPQTRTTGARTK</sequence>
<feature type="compositionally biased region" description="Basic and acidic residues" evidence="1">
    <location>
        <begin position="102"/>
        <end position="111"/>
    </location>
</feature>
<evidence type="ECO:0008006" key="4">
    <source>
        <dbReference type="Google" id="ProtNLM"/>
    </source>
</evidence>